<reference evidence="8 9" key="1">
    <citation type="submission" date="2017-08" db="EMBL/GenBank/DDBJ databases">
        <title>Infants hospitalized years apart are colonized by the same room-sourced microbial strains.</title>
        <authorList>
            <person name="Brooks B."/>
            <person name="Olm M.R."/>
            <person name="Firek B.A."/>
            <person name="Baker R."/>
            <person name="Thomas B.C."/>
            <person name="Morowitz M.J."/>
            <person name="Banfield J.F."/>
        </authorList>
    </citation>
    <scope>NUCLEOTIDE SEQUENCE [LARGE SCALE GENOMIC DNA]</scope>
    <source>
        <strain evidence="8">S2_018_000_R2_104</strain>
    </source>
</reference>
<evidence type="ECO:0000256" key="7">
    <source>
        <dbReference type="SAM" id="Phobius"/>
    </source>
</evidence>
<dbReference type="PANTHER" id="PTHR33884:SF3">
    <property type="entry name" value="UPF0410 PROTEIN YMGE"/>
    <property type="match status" value="1"/>
</dbReference>
<evidence type="ECO:0000256" key="6">
    <source>
        <dbReference type="ARBA" id="ARBA00023136"/>
    </source>
</evidence>
<accession>A0A2W5A4C6</accession>
<dbReference type="Pfam" id="PF04226">
    <property type="entry name" value="Transgly_assoc"/>
    <property type="match status" value="1"/>
</dbReference>
<comment type="subcellular location">
    <subcellularLocation>
        <location evidence="1">Cell membrane</location>
        <topology evidence="1">Multi-pass membrane protein</topology>
    </subcellularLocation>
</comment>
<comment type="caution">
    <text evidence="8">The sequence shown here is derived from an EMBL/GenBank/DDBJ whole genome shotgun (WGS) entry which is preliminary data.</text>
</comment>
<dbReference type="InterPro" id="IPR007341">
    <property type="entry name" value="Transgly_assoc"/>
</dbReference>
<evidence type="ECO:0000313" key="9">
    <source>
        <dbReference type="Proteomes" id="UP000249557"/>
    </source>
</evidence>
<feature type="transmembrane region" description="Helical" evidence="7">
    <location>
        <begin position="6"/>
        <end position="23"/>
    </location>
</feature>
<feature type="transmembrane region" description="Helical" evidence="7">
    <location>
        <begin position="32"/>
        <end position="53"/>
    </location>
</feature>
<dbReference type="AlphaFoldDB" id="A0A2W5A4C6"/>
<proteinExistence type="inferred from homology"/>
<comment type="similarity">
    <text evidence="2">Belongs to the UPF0410 family.</text>
</comment>
<evidence type="ECO:0000256" key="2">
    <source>
        <dbReference type="ARBA" id="ARBA00011006"/>
    </source>
</evidence>
<protein>
    <submittedName>
        <fullName evidence="8">GlsB/YeaQ/YmgE family stress response membrane protein</fullName>
    </submittedName>
</protein>
<evidence type="ECO:0000256" key="1">
    <source>
        <dbReference type="ARBA" id="ARBA00004651"/>
    </source>
</evidence>
<keyword evidence="3" id="KW-1003">Cell membrane</keyword>
<feature type="transmembrane region" description="Helical" evidence="7">
    <location>
        <begin position="59"/>
        <end position="81"/>
    </location>
</feature>
<evidence type="ECO:0000256" key="5">
    <source>
        <dbReference type="ARBA" id="ARBA00022989"/>
    </source>
</evidence>
<dbReference type="EMBL" id="QFNK01000028">
    <property type="protein sequence ID" value="PZO88112.1"/>
    <property type="molecule type" value="Genomic_DNA"/>
</dbReference>
<dbReference type="PANTHER" id="PTHR33884">
    <property type="entry name" value="UPF0410 PROTEIN YMGE"/>
    <property type="match status" value="1"/>
</dbReference>
<dbReference type="GO" id="GO:0005886">
    <property type="term" value="C:plasma membrane"/>
    <property type="evidence" value="ECO:0007669"/>
    <property type="project" value="UniProtKB-SubCell"/>
</dbReference>
<evidence type="ECO:0000256" key="4">
    <source>
        <dbReference type="ARBA" id="ARBA00022692"/>
    </source>
</evidence>
<name>A0A2W5A4C6_9BACT</name>
<dbReference type="Proteomes" id="UP000249557">
    <property type="component" value="Unassembled WGS sequence"/>
</dbReference>
<keyword evidence="5 7" id="KW-1133">Transmembrane helix</keyword>
<gene>
    <name evidence="8" type="ORF">DI626_02500</name>
</gene>
<sequence length="86" mass="9003">MEEQQVGWLGALIVGCFAGWLAEKAMKSDQGLFTNIVLGVIGAIIGNAIFAAFDIVLAGWVGYLIAGFIGACGLIAVSRLFGKKKL</sequence>
<evidence type="ECO:0000313" key="8">
    <source>
        <dbReference type="EMBL" id="PZO88112.1"/>
    </source>
</evidence>
<organism evidence="8 9">
    <name type="scientific">Micavibrio aeruginosavorus</name>
    <dbReference type="NCBI Taxonomy" id="349221"/>
    <lineage>
        <taxon>Bacteria</taxon>
        <taxon>Pseudomonadati</taxon>
        <taxon>Bdellovibrionota</taxon>
        <taxon>Bdellovibrionia</taxon>
        <taxon>Bdellovibrionales</taxon>
        <taxon>Pseudobdellovibrionaceae</taxon>
        <taxon>Micavibrio</taxon>
    </lineage>
</organism>
<keyword evidence="4 7" id="KW-0812">Transmembrane</keyword>
<evidence type="ECO:0000256" key="3">
    <source>
        <dbReference type="ARBA" id="ARBA00022475"/>
    </source>
</evidence>
<keyword evidence="6 7" id="KW-0472">Membrane</keyword>